<protein>
    <submittedName>
        <fullName evidence="8">Copper resistance protein D</fullName>
    </submittedName>
    <submittedName>
        <fullName evidence="9">Copper-binding protein</fullName>
    </submittedName>
</protein>
<gene>
    <name evidence="9" type="ORF">A7X95_04825</name>
    <name evidence="8" type="ORF">T478_1444</name>
</gene>
<evidence type="ECO:0000313" key="8">
    <source>
        <dbReference type="EMBL" id="AJA93071.1"/>
    </source>
</evidence>
<feature type="transmembrane region" description="Helical" evidence="6">
    <location>
        <begin position="6"/>
        <end position="34"/>
    </location>
</feature>
<dbReference type="PANTHER" id="PTHR34820:SF4">
    <property type="entry name" value="INNER MEMBRANE PROTEIN YEBZ"/>
    <property type="match status" value="1"/>
</dbReference>
<feature type="transmembrane region" description="Helical" evidence="6">
    <location>
        <begin position="55"/>
        <end position="76"/>
    </location>
</feature>
<dbReference type="InterPro" id="IPR032694">
    <property type="entry name" value="CopC/D"/>
</dbReference>
<dbReference type="OrthoDB" id="4981at2157"/>
<name>A0A0A7V4G0_9ARCH</name>
<sequence length="166" mass="18537">MALEQALLTWIHITSAAIWVGGSLFIGVVFAPILKKMSMPVEERIQLMVQVGRRFNKLALPALFILIATGMYQAHLVLQKSDILYETSYGHVLIIKMILVAALLVLYAVHVRIIRKDVEDKIIAKEMPQEQLQKLRKKIIILGEVTVVLSIIILFLAAVLNAGGQL</sequence>
<dbReference type="Pfam" id="PF05425">
    <property type="entry name" value="CopD"/>
    <property type="match status" value="1"/>
</dbReference>
<dbReference type="Proteomes" id="UP000241022">
    <property type="component" value="Unassembled WGS sequence"/>
</dbReference>
<evidence type="ECO:0000256" key="3">
    <source>
        <dbReference type="ARBA" id="ARBA00022692"/>
    </source>
</evidence>
<keyword evidence="11" id="KW-1185">Reference proteome</keyword>
<accession>A0A0A7V4G0</accession>
<keyword evidence="3 6" id="KW-0812">Transmembrane</keyword>
<evidence type="ECO:0000256" key="4">
    <source>
        <dbReference type="ARBA" id="ARBA00022989"/>
    </source>
</evidence>
<dbReference type="GO" id="GO:0006825">
    <property type="term" value="P:copper ion transport"/>
    <property type="evidence" value="ECO:0007669"/>
    <property type="project" value="InterPro"/>
</dbReference>
<dbReference type="InterPro" id="IPR008457">
    <property type="entry name" value="Cu-R_CopD_dom"/>
</dbReference>
<evidence type="ECO:0000259" key="7">
    <source>
        <dbReference type="Pfam" id="PF05425"/>
    </source>
</evidence>
<feature type="transmembrane region" description="Helical" evidence="6">
    <location>
        <begin position="139"/>
        <end position="160"/>
    </location>
</feature>
<reference evidence="8 10" key="1">
    <citation type="journal article" date="2015" name="Proc. Natl. Acad. Sci. U.S.A.">
        <title>Genomic and proteomic characterization of "Candidatus Nitrosopelagicus brevis": An ammonia-oxidizing archaeon from the open ocean.</title>
        <authorList>
            <person name="Santoro A.E."/>
            <person name="Dupont C.L."/>
            <person name="Richter R.A."/>
            <person name="Craig M.T."/>
            <person name="Carini P."/>
            <person name="McIlvin M.R."/>
            <person name="Yang Y."/>
            <person name="Orsi W.D."/>
            <person name="Moran D.M."/>
            <person name="Saito M.A."/>
        </authorList>
    </citation>
    <scope>NUCLEOTIDE SEQUENCE [LARGE SCALE GENOMIC DNA]</scope>
    <source>
        <strain evidence="8">CN25</strain>
        <strain evidence="10">V2</strain>
    </source>
</reference>
<evidence type="ECO:0000256" key="5">
    <source>
        <dbReference type="ARBA" id="ARBA00023136"/>
    </source>
</evidence>
<dbReference type="HOGENOM" id="CLU_136219_0_0_2"/>
<dbReference type="AlphaFoldDB" id="A0A0A7V4G0"/>
<dbReference type="STRING" id="1410606.T478_1444"/>
<feature type="domain" description="Copper resistance protein D" evidence="7">
    <location>
        <begin position="50"/>
        <end position="160"/>
    </location>
</feature>
<dbReference type="RefSeq" id="WP_048106470.1">
    <property type="nucleotide sequence ID" value="NZ_CP007026.1"/>
</dbReference>
<evidence type="ECO:0000313" key="10">
    <source>
        <dbReference type="Proteomes" id="UP000030944"/>
    </source>
</evidence>
<comment type="subcellular location">
    <subcellularLocation>
        <location evidence="1">Cell membrane</location>
        <topology evidence="1">Multi-pass membrane protein</topology>
    </subcellularLocation>
</comment>
<evidence type="ECO:0000313" key="9">
    <source>
        <dbReference type="EMBL" id="PTL87239.1"/>
    </source>
</evidence>
<dbReference type="GeneID" id="24817312"/>
<evidence type="ECO:0000313" key="11">
    <source>
        <dbReference type="Proteomes" id="UP000241022"/>
    </source>
</evidence>
<dbReference type="GO" id="GO:0005886">
    <property type="term" value="C:plasma membrane"/>
    <property type="evidence" value="ECO:0007669"/>
    <property type="project" value="UniProtKB-SubCell"/>
</dbReference>
<dbReference type="KEGG" id="nbv:T478_1444"/>
<proteinExistence type="predicted"/>
<dbReference type="Proteomes" id="UP000030944">
    <property type="component" value="Chromosome"/>
</dbReference>
<dbReference type="EMBL" id="CP007026">
    <property type="protein sequence ID" value="AJA93071.1"/>
    <property type="molecule type" value="Genomic_DNA"/>
</dbReference>
<dbReference type="PANTHER" id="PTHR34820">
    <property type="entry name" value="INNER MEMBRANE PROTEIN YEBZ"/>
    <property type="match status" value="1"/>
</dbReference>
<keyword evidence="4 6" id="KW-1133">Transmembrane helix</keyword>
<feature type="transmembrane region" description="Helical" evidence="6">
    <location>
        <begin position="88"/>
        <end position="109"/>
    </location>
</feature>
<keyword evidence="2" id="KW-1003">Cell membrane</keyword>
<evidence type="ECO:0000256" key="1">
    <source>
        <dbReference type="ARBA" id="ARBA00004651"/>
    </source>
</evidence>
<keyword evidence="5 6" id="KW-0472">Membrane</keyword>
<evidence type="ECO:0000256" key="2">
    <source>
        <dbReference type="ARBA" id="ARBA00022475"/>
    </source>
</evidence>
<organism evidence="8 10">
    <name type="scientific">Candidatus Nitrosopelagicus brevis</name>
    <dbReference type="NCBI Taxonomy" id="1410606"/>
    <lineage>
        <taxon>Archaea</taxon>
        <taxon>Nitrososphaerota</taxon>
    </lineage>
</organism>
<reference evidence="9" key="2">
    <citation type="submission" date="2016-05" db="EMBL/GenBank/DDBJ databases">
        <authorList>
            <person name="Lavstsen T."/>
            <person name="Jespersen J.S."/>
        </authorList>
    </citation>
    <scope>NUCLEOTIDE SEQUENCE [LARGE SCALE GENOMIC DNA]</scope>
    <source>
        <strain evidence="9">U25</strain>
    </source>
</reference>
<reference evidence="9 11" key="3">
    <citation type="submission" date="2018-04" db="EMBL/GenBank/DDBJ databases">
        <title>Transcriptomics of ammonia oxidizing archaea.</title>
        <authorList>
            <person name="Carini P."/>
        </authorList>
    </citation>
    <scope>NUCLEOTIDE SEQUENCE [LARGE SCALE GENOMIC DNA]</scope>
    <source>
        <strain evidence="9 11">U25</strain>
    </source>
</reference>
<dbReference type="EMBL" id="LXWN01000002">
    <property type="protein sequence ID" value="PTL87239.1"/>
    <property type="molecule type" value="Genomic_DNA"/>
</dbReference>
<evidence type="ECO:0000256" key="6">
    <source>
        <dbReference type="SAM" id="Phobius"/>
    </source>
</evidence>